<evidence type="ECO:0000256" key="1">
    <source>
        <dbReference type="ARBA" id="ARBA00002689"/>
    </source>
</evidence>
<dbReference type="InterPro" id="IPR007512">
    <property type="entry name" value="Mic10"/>
</dbReference>
<comment type="similarity">
    <text evidence="3 9">Belongs to the MICOS complex subunit Mic10 family.</text>
</comment>
<dbReference type="PANTHER" id="PTHR21304:SF0">
    <property type="entry name" value="MICOS COMPLEX SUBUNIT MIC10"/>
    <property type="match status" value="1"/>
</dbReference>
<dbReference type="GO" id="GO:0061617">
    <property type="term" value="C:MICOS complex"/>
    <property type="evidence" value="ECO:0007669"/>
    <property type="project" value="UniProtKB-UniRule"/>
</dbReference>
<protein>
    <recommendedName>
        <fullName evidence="9">MICOS complex subunit MIC10</fullName>
    </recommendedName>
</protein>
<evidence type="ECO:0000256" key="2">
    <source>
        <dbReference type="ARBA" id="ARBA00004434"/>
    </source>
</evidence>
<feature type="transmembrane region" description="Helical" evidence="9">
    <location>
        <begin position="15"/>
        <end position="34"/>
    </location>
</feature>
<sequence length="80" mass="8858">MEDSGRKWDRCVSDSAVKTVLGLGVGALFSVLFFKRRSWPIAFGAGMGLGMAYSNCQHDFKSPYLLHGHMVKVTHTHTQS</sequence>
<name>A0A3B1IHU7_ASTMX</name>
<evidence type="ECO:0000256" key="7">
    <source>
        <dbReference type="ARBA" id="ARBA00023128"/>
    </source>
</evidence>
<keyword evidence="4 9" id="KW-0812">Transmembrane</keyword>
<accession>A0A3B1IHU7</accession>
<keyword evidence="5 9" id="KW-0999">Mitochondrion inner membrane</keyword>
<comment type="subunit">
    <text evidence="9">Component of the mitochondrial contact site and cristae organizing system (MICOS) complex.</text>
</comment>
<reference evidence="10" key="3">
    <citation type="submission" date="2025-08" db="UniProtKB">
        <authorList>
            <consortium name="Ensembl"/>
        </authorList>
    </citation>
    <scope>IDENTIFICATION</scope>
</reference>
<evidence type="ECO:0000256" key="3">
    <source>
        <dbReference type="ARBA" id="ARBA00006792"/>
    </source>
</evidence>
<evidence type="ECO:0000256" key="4">
    <source>
        <dbReference type="ARBA" id="ARBA00022692"/>
    </source>
</evidence>
<evidence type="ECO:0000313" key="10">
    <source>
        <dbReference type="Ensembl" id="ENSAMXP00000029462.1"/>
    </source>
</evidence>
<dbReference type="Bgee" id="ENSAMXG00000040088">
    <property type="expression patterns" value="Expressed in muscle tissue and 14 other cell types or tissues"/>
</dbReference>
<evidence type="ECO:0000256" key="5">
    <source>
        <dbReference type="ARBA" id="ARBA00022792"/>
    </source>
</evidence>
<keyword evidence="8 9" id="KW-0472">Membrane</keyword>
<dbReference type="STRING" id="7994.ENSAMXP00000029462"/>
<reference evidence="11" key="1">
    <citation type="submission" date="2013-03" db="EMBL/GenBank/DDBJ databases">
        <authorList>
            <person name="Jeffery W."/>
            <person name="Warren W."/>
            <person name="Wilson R.K."/>
        </authorList>
    </citation>
    <scope>NUCLEOTIDE SEQUENCE</scope>
    <source>
        <strain evidence="11">female</strain>
    </source>
</reference>
<reference evidence="11" key="2">
    <citation type="journal article" date="2014" name="Nat. Commun.">
        <title>The cavefish genome reveals candidate genes for eye loss.</title>
        <authorList>
            <person name="McGaugh S.E."/>
            <person name="Gross J.B."/>
            <person name="Aken B."/>
            <person name="Blin M."/>
            <person name="Borowsky R."/>
            <person name="Chalopin D."/>
            <person name="Hinaux H."/>
            <person name="Jeffery W.R."/>
            <person name="Keene A."/>
            <person name="Ma L."/>
            <person name="Minx P."/>
            <person name="Murphy D."/>
            <person name="O'Quin K.E."/>
            <person name="Retaux S."/>
            <person name="Rohner N."/>
            <person name="Searle S.M."/>
            <person name="Stahl B.A."/>
            <person name="Tabin C."/>
            <person name="Volff J.N."/>
            <person name="Yoshizawa M."/>
            <person name="Warren W.C."/>
        </authorList>
    </citation>
    <scope>NUCLEOTIDE SEQUENCE [LARGE SCALE GENOMIC DNA]</scope>
    <source>
        <strain evidence="11">female</strain>
    </source>
</reference>
<dbReference type="PANTHER" id="PTHR21304">
    <property type="entry name" value="MICOS COMPLEX SUBUNIT MIC10"/>
    <property type="match status" value="1"/>
</dbReference>
<dbReference type="AlphaFoldDB" id="A0A3B1IHU7"/>
<keyword evidence="11" id="KW-1185">Reference proteome</keyword>
<reference evidence="10" key="4">
    <citation type="submission" date="2025-09" db="UniProtKB">
        <authorList>
            <consortium name="Ensembl"/>
        </authorList>
    </citation>
    <scope>IDENTIFICATION</scope>
</reference>
<dbReference type="Ensembl" id="ENSAMXT00000030462.1">
    <property type="protein sequence ID" value="ENSAMXP00000029462.1"/>
    <property type="gene ID" value="ENSAMXG00000040088.1"/>
</dbReference>
<evidence type="ECO:0000256" key="6">
    <source>
        <dbReference type="ARBA" id="ARBA00022989"/>
    </source>
</evidence>
<comment type="subcellular location">
    <subcellularLocation>
        <location evidence="2 9">Mitochondrion inner membrane</location>
        <topology evidence="2 9">Single-pass membrane protein</topology>
    </subcellularLocation>
</comment>
<evidence type="ECO:0000256" key="8">
    <source>
        <dbReference type="ARBA" id="ARBA00023136"/>
    </source>
</evidence>
<evidence type="ECO:0000313" key="11">
    <source>
        <dbReference type="Proteomes" id="UP000018467"/>
    </source>
</evidence>
<proteinExistence type="inferred from homology"/>
<dbReference type="GeneTree" id="ENSGT00390000005732"/>
<comment type="function">
    <text evidence="1 9">Component of the MICOS complex, a large protein complex of the mitochondrial inner membrane that plays crucial roles in the maintenance of crista junctions, inner membrane architecture, and formation of contact sites to the outer membrane.</text>
</comment>
<dbReference type="Pfam" id="PF04418">
    <property type="entry name" value="DUF543"/>
    <property type="match status" value="1"/>
</dbReference>
<dbReference type="Proteomes" id="UP000018467">
    <property type="component" value="Unassembled WGS sequence"/>
</dbReference>
<keyword evidence="6 9" id="KW-1133">Transmembrane helix</keyword>
<evidence type="ECO:0000256" key="9">
    <source>
        <dbReference type="RuleBase" id="RU363011"/>
    </source>
</evidence>
<keyword evidence="7 9" id="KW-0496">Mitochondrion</keyword>
<organism evidence="10 11">
    <name type="scientific">Astyanax mexicanus</name>
    <name type="common">Blind cave fish</name>
    <name type="synonym">Astyanax fasciatus mexicanus</name>
    <dbReference type="NCBI Taxonomy" id="7994"/>
    <lineage>
        <taxon>Eukaryota</taxon>
        <taxon>Metazoa</taxon>
        <taxon>Chordata</taxon>
        <taxon>Craniata</taxon>
        <taxon>Vertebrata</taxon>
        <taxon>Euteleostomi</taxon>
        <taxon>Actinopterygii</taxon>
        <taxon>Neopterygii</taxon>
        <taxon>Teleostei</taxon>
        <taxon>Ostariophysi</taxon>
        <taxon>Characiformes</taxon>
        <taxon>Characoidei</taxon>
        <taxon>Acestrorhamphidae</taxon>
        <taxon>Acestrorhamphinae</taxon>
        <taxon>Astyanax</taxon>
    </lineage>
</organism>
<dbReference type="InParanoid" id="A0A3B1IHU7"/>